<dbReference type="Proteomes" id="UP001596417">
    <property type="component" value="Unassembled WGS sequence"/>
</dbReference>
<dbReference type="SUPFAM" id="SSF46785">
    <property type="entry name" value="Winged helix' DNA-binding domain"/>
    <property type="match status" value="1"/>
</dbReference>
<protein>
    <submittedName>
        <fullName evidence="1">Helix-turn-helix domain-containing protein</fullName>
    </submittedName>
</protein>
<dbReference type="EMBL" id="JBHTAX010000004">
    <property type="protein sequence ID" value="MFC7192331.1"/>
    <property type="molecule type" value="Genomic_DNA"/>
</dbReference>
<dbReference type="Pfam" id="PF12840">
    <property type="entry name" value="HTH_20"/>
    <property type="match status" value="1"/>
</dbReference>
<evidence type="ECO:0000313" key="2">
    <source>
        <dbReference type="Proteomes" id="UP001596417"/>
    </source>
</evidence>
<organism evidence="1 2">
    <name type="scientific">Halocatena marina</name>
    <dbReference type="NCBI Taxonomy" id="2934937"/>
    <lineage>
        <taxon>Archaea</taxon>
        <taxon>Methanobacteriati</taxon>
        <taxon>Methanobacteriota</taxon>
        <taxon>Stenosarchaea group</taxon>
        <taxon>Halobacteria</taxon>
        <taxon>Halobacteriales</taxon>
        <taxon>Natronomonadaceae</taxon>
        <taxon>Halocatena</taxon>
    </lineage>
</organism>
<dbReference type="InterPro" id="IPR036390">
    <property type="entry name" value="WH_DNA-bd_sf"/>
</dbReference>
<sequence>MHESRDPADILDILGDKNARAILKHASQQPMSAKGLREACDASTSTIYRRLDELEALDLLTASSKLDPDGNHHTVYETATDALEIRFSDGVIDVQSNDQEDAVDTFARTWDDLRRFDQ</sequence>
<name>A0ABD5YY41_9EURY</name>
<reference evidence="1 2" key="1">
    <citation type="journal article" date="2019" name="Int. J. Syst. Evol. Microbiol.">
        <title>The Global Catalogue of Microorganisms (GCM) 10K type strain sequencing project: providing services to taxonomists for standard genome sequencing and annotation.</title>
        <authorList>
            <consortium name="The Broad Institute Genomics Platform"/>
            <consortium name="The Broad Institute Genome Sequencing Center for Infectious Disease"/>
            <person name="Wu L."/>
            <person name="Ma J."/>
        </authorList>
    </citation>
    <scope>NUCLEOTIDE SEQUENCE [LARGE SCALE GENOMIC DNA]</scope>
    <source>
        <strain evidence="1 2">RDMS1</strain>
    </source>
</reference>
<evidence type="ECO:0000313" key="1">
    <source>
        <dbReference type="EMBL" id="MFC7192331.1"/>
    </source>
</evidence>
<comment type="caution">
    <text evidence="1">The sequence shown here is derived from an EMBL/GenBank/DDBJ whole genome shotgun (WGS) entry which is preliminary data.</text>
</comment>
<dbReference type="GeneID" id="76202010"/>
<dbReference type="RefSeq" id="WP_248910197.1">
    <property type="nucleotide sequence ID" value="NZ_CP109980.1"/>
</dbReference>
<accession>A0ABD5YY41</accession>
<proteinExistence type="predicted"/>
<gene>
    <name evidence="1" type="ORF">ACFQL7_22630</name>
</gene>
<dbReference type="Gene3D" id="1.10.10.10">
    <property type="entry name" value="Winged helix-like DNA-binding domain superfamily/Winged helix DNA-binding domain"/>
    <property type="match status" value="1"/>
</dbReference>
<dbReference type="InterPro" id="IPR036388">
    <property type="entry name" value="WH-like_DNA-bd_sf"/>
</dbReference>
<keyword evidence="2" id="KW-1185">Reference proteome</keyword>
<dbReference type="AlphaFoldDB" id="A0ABD5YY41"/>